<protein>
    <submittedName>
        <fullName evidence="1">Uncharacterized protein</fullName>
    </submittedName>
</protein>
<organism evidence="1 2">
    <name type="scientific">Mycoplasma haemofelis (strain Ohio2)</name>
    <dbReference type="NCBI Taxonomy" id="859194"/>
    <lineage>
        <taxon>Bacteria</taxon>
        <taxon>Bacillati</taxon>
        <taxon>Mycoplasmatota</taxon>
        <taxon>Mollicutes</taxon>
        <taxon>Mycoplasmataceae</taxon>
        <taxon>Mycoplasma</taxon>
    </lineage>
</organism>
<evidence type="ECO:0000313" key="2">
    <source>
        <dbReference type="Proteomes" id="UP000007952"/>
    </source>
</evidence>
<evidence type="ECO:0000313" key="1">
    <source>
        <dbReference type="EMBL" id="AEG73334.1"/>
    </source>
</evidence>
<dbReference type="AlphaFoldDB" id="F6FJH9"/>
<gene>
    <name evidence="1" type="ordered locus">MHF_1086</name>
</gene>
<reference key="2">
    <citation type="submission" date="2011-05" db="EMBL/GenBank/DDBJ databases">
        <title>The Genome of Mycoplasma haemofelis Strain Ohio2, a pathogenic hemoplasma of the cat.</title>
        <authorList>
            <person name="Santos A.P."/>
            <person name="Guimaraes A.M.S."/>
            <person name="SanMiguel P.J."/>
            <person name="Martin S.W."/>
            <person name="Messick J.B."/>
        </authorList>
    </citation>
    <scope>NUCLEOTIDE SEQUENCE</scope>
    <source>
        <strain>Ohio2</strain>
    </source>
</reference>
<name>F6FJH9_MYCHI</name>
<dbReference type="KEGG" id="mhf:MHF_1086"/>
<dbReference type="HOGENOM" id="CLU_1516269_0_0_14"/>
<reference evidence="1 2" key="1">
    <citation type="journal article" date="2011" name="J. Bacteriol.">
        <title>Complete genome sequences of two hemotropic Mycoplasmas, Mycoplasma haemofelis strain Ohio2 and Mycoplasma suis strain Illinois.</title>
        <authorList>
            <person name="Messick J.B."/>
            <person name="Santos A.P."/>
            <person name="Guimaraes A.M."/>
        </authorList>
    </citation>
    <scope>NUCLEOTIDE SEQUENCE [LARGE SCALE GENOMIC DNA]</scope>
    <source>
        <strain evidence="1 2">Ohio2</strain>
    </source>
</reference>
<dbReference type="BioCyc" id="MHAE859194:G1GR7-1077-MONOMER"/>
<sequence length="154" mass="17054">MEPRVLAVVASLIGGSGVAAGLGVLYSDNQTDSEVKTALGKEELSSQQEIVSPVVSYIDSSNSYKCKIFEVNRPVTQVFSEIKDQQKFLGEISQTQFVQDVKDACKGINSKSFVVPAGENSTRYVFVYKEGQNWIYSTDIHNKDWIKETGFVDK</sequence>
<dbReference type="EMBL" id="CP002808">
    <property type="protein sequence ID" value="AEG73334.1"/>
    <property type="molecule type" value="Genomic_DNA"/>
</dbReference>
<accession>F6FJH9</accession>
<proteinExistence type="predicted"/>
<dbReference type="Proteomes" id="UP000007952">
    <property type="component" value="Chromosome"/>
</dbReference>